<dbReference type="InterPro" id="IPR036979">
    <property type="entry name" value="CM_dom_sf"/>
</dbReference>
<dbReference type="InterPro" id="IPR002701">
    <property type="entry name" value="CM_II_prokaryot"/>
</dbReference>
<protein>
    <recommendedName>
        <fullName evidence="1">Chorismate mutase domain-containing protein</fullName>
    </recommendedName>
</protein>
<dbReference type="PROSITE" id="PS51168">
    <property type="entry name" value="CHORISMATE_MUT_2"/>
    <property type="match status" value="1"/>
</dbReference>
<evidence type="ECO:0000313" key="2">
    <source>
        <dbReference type="EMBL" id="GAI53107.1"/>
    </source>
</evidence>
<dbReference type="Pfam" id="PF01817">
    <property type="entry name" value="CM_2"/>
    <property type="match status" value="1"/>
</dbReference>
<reference evidence="2" key="1">
    <citation type="journal article" date="2014" name="Front. Microbiol.">
        <title>High frequency of phylogenetically diverse reductive dehalogenase-homologous genes in deep subseafloor sedimentary metagenomes.</title>
        <authorList>
            <person name="Kawai M."/>
            <person name="Futagami T."/>
            <person name="Toyoda A."/>
            <person name="Takaki Y."/>
            <person name="Nishi S."/>
            <person name="Hori S."/>
            <person name="Arai W."/>
            <person name="Tsubouchi T."/>
            <person name="Morono Y."/>
            <person name="Uchiyama I."/>
            <person name="Ito T."/>
            <person name="Fujiyama A."/>
            <person name="Inagaki F."/>
            <person name="Takami H."/>
        </authorList>
    </citation>
    <scope>NUCLEOTIDE SEQUENCE</scope>
    <source>
        <strain evidence="2">Expedition CK06-06</strain>
    </source>
</reference>
<organism evidence="2">
    <name type="scientific">marine sediment metagenome</name>
    <dbReference type="NCBI Taxonomy" id="412755"/>
    <lineage>
        <taxon>unclassified sequences</taxon>
        <taxon>metagenomes</taxon>
        <taxon>ecological metagenomes</taxon>
    </lineage>
</organism>
<dbReference type="GO" id="GO:0046417">
    <property type="term" value="P:chorismate metabolic process"/>
    <property type="evidence" value="ECO:0007669"/>
    <property type="project" value="InterPro"/>
</dbReference>
<feature type="non-terminal residue" evidence="2">
    <location>
        <position position="60"/>
    </location>
</feature>
<feature type="domain" description="Chorismate mutase" evidence="1">
    <location>
        <begin position="1"/>
        <end position="60"/>
    </location>
</feature>
<name>X1P9Y2_9ZZZZ</name>
<comment type="caution">
    <text evidence="2">The sequence shown here is derived from an EMBL/GenBank/DDBJ whole genome shotgun (WGS) entry which is preliminary data.</text>
</comment>
<dbReference type="Gene3D" id="1.20.59.10">
    <property type="entry name" value="Chorismate mutase"/>
    <property type="match status" value="1"/>
</dbReference>
<dbReference type="AlphaFoldDB" id="X1P9Y2"/>
<proteinExistence type="predicted"/>
<dbReference type="SUPFAM" id="SSF48600">
    <property type="entry name" value="Chorismate mutase II"/>
    <property type="match status" value="1"/>
</dbReference>
<dbReference type="SMART" id="SM00830">
    <property type="entry name" value="CM_2"/>
    <property type="match status" value="1"/>
</dbReference>
<accession>X1P9Y2</accession>
<sequence length="60" mass="6887">MEKLDEITRDITKLIAKRNRIVLKIGKIKKQFGLPVTDLKRDKEVIKKAKTIAKKTGVNI</sequence>
<gene>
    <name evidence="2" type="ORF">S06H3_59916</name>
</gene>
<dbReference type="InterPro" id="IPR036263">
    <property type="entry name" value="Chorismate_II_sf"/>
</dbReference>
<dbReference type="GO" id="GO:0004106">
    <property type="term" value="F:chorismate mutase activity"/>
    <property type="evidence" value="ECO:0007669"/>
    <property type="project" value="InterPro"/>
</dbReference>
<dbReference type="EMBL" id="BARV01039008">
    <property type="protein sequence ID" value="GAI53107.1"/>
    <property type="molecule type" value="Genomic_DNA"/>
</dbReference>
<evidence type="ECO:0000259" key="1">
    <source>
        <dbReference type="PROSITE" id="PS51168"/>
    </source>
</evidence>